<gene>
    <name evidence="10" type="ORF">VHEMI09093</name>
</gene>
<evidence type="ECO:0000256" key="4">
    <source>
        <dbReference type="ARBA" id="ARBA00022598"/>
    </source>
</evidence>
<dbReference type="UniPathway" id="UPA00068">
    <property type="reaction ID" value="UER00113"/>
</dbReference>
<feature type="domain" description="Arginosuccinate synthase C-terminal" evidence="9">
    <location>
        <begin position="187"/>
        <end position="351"/>
    </location>
</feature>
<dbReference type="InterPro" id="IPR001518">
    <property type="entry name" value="Arginosuc_synth"/>
</dbReference>
<dbReference type="STRING" id="1531966.A0A0A1T8R0"/>
<dbReference type="SUPFAM" id="SSF69864">
    <property type="entry name" value="Argininosuccinate synthetase, C-terminal domain"/>
    <property type="match status" value="1"/>
</dbReference>
<proteinExistence type="predicted"/>
<dbReference type="Proteomes" id="UP000039046">
    <property type="component" value="Unassembled WGS sequence"/>
</dbReference>
<dbReference type="NCBIfam" id="NF038212">
    <property type="entry name" value="argG_rel"/>
    <property type="match status" value="1"/>
</dbReference>
<name>A0A0A1T8R0_9HYPO</name>
<feature type="domain" description="Arginosuccinate synthase-like N-terminal" evidence="8">
    <location>
        <begin position="21"/>
        <end position="149"/>
    </location>
</feature>
<dbReference type="OrthoDB" id="288942at2759"/>
<evidence type="ECO:0000313" key="11">
    <source>
        <dbReference type="Proteomes" id="UP000039046"/>
    </source>
</evidence>
<dbReference type="InterPro" id="IPR014729">
    <property type="entry name" value="Rossmann-like_a/b/a_fold"/>
</dbReference>
<protein>
    <recommendedName>
        <fullName evidence="2">argininosuccinate synthase</fullName>
        <ecNumber evidence="2">6.3.4.5</ecNumber>
    </recommendedName>
</protein>
<dbReference type="PANTHER" id="PTHR11587">
    <property type="entry name" value="ARGININOSUCCINATE SYNTHASE"/>
    <property type="match status" value="1"/>
</dbReference>
<evidence type="ECO:0000259" key="9">
    <source>
        <dbReference type="Pfam" id="PF20979"/>
    </source>
</evidence>
<dbReference type="Gene3D" id="3.40.50.620">
    <property type="entry name" value="HUPs"/>
    <property type="match status" value="1"/>
</dbReference>
<dbReference type="GO" id="GO:0005737">
    <property type="term" value="C:cytoplasm"/>
    <property type="evidence" value="ECO:0007669"/>
    <property type="project" value="TreeGrafter"/>
</dbReference>
<dbReference type="InterPro" id="IPR048268">
    <property type="entry name" value="Arginosuc_syn_C"/>
</dbReference>
<keyword evidence="7" id="KW-0067">ATP-binding</keyword>
<keyword evidence="5" id="KW-0028">Amino-acid biosynthesis</keyword>
<evidence type="ECO:0000256" key="1">
    <source>
        <dbReference type="ARBA" id="ARBA00004967"/>
    </source>
</evidence>
<evidence type="ECO:0000259" key="8">
    <source>
        <dbReference type="Pfam" id="PF00764"/>
    </source>
</evidence>
<dbReference type="HOGENOM" id="CLU_032784_4_0_1"/>
<dbReference type="GO" id="GO:0000050">
    <property type="term" value="P:urea cycle"/>
    <property type="evidence" value="ECO:0007669"/>
    <property type="project" value="TreeGrafter"/>
</dbReference>
<evidence type="ECO:0000256" key="5">
    <source>
        <dbReference type="ARBA" id="ARBA00022605"/>
    </source>
</evidence>
<evidence type="ECO:0000256" key="3">
    <source>
        <dbReference type="ARBA" id="ARBA00022571"/>
    </source>
</evidence>
<evidence type="ECO:0000256" key="6">
    <source>
        <dbReference type="ARBA" id="ARBA00022741"/>
    </source>
</evidence>
<dbReference type="GO" id="GO:0006526">
    <property type="term" value="P:L-arginine biosynthetic process"/>
    <property type="evidence" value="ECO:0007669"/>
    <property type="project" value="UniProtKB-UniPathway"/>
</dbReference>
<dbReference type="InterPro" id="IPR048267">
    <property type="entry name" value="Arginosuc_syn_N"/>
</dbReference>
<organism evidence="10 11">
    <name type="scientific">[Torrubiella] hemipterigena</name>
    <dbReference type="NCBI Taxonomy" id="1531966"/>
    <lineage>
        <taxon>Eukaryota</taxon>
        <taxon>Fungi</taxon>
        <taxon>Dikarya</taxon>
        <taxon>Ascomycota</taxon>
        <taxon>Pezizomycotina</taxon>
        <taxon>Sordariomycetes</taxon>
        <taxon>Hypocreomycetidae</taxon>
        <taxon>Hypocreales</taxon>
        <taxon>Clavicipitaceae</taxon>
        <taxon>Clavicipitaceae incertae sedis</taxon>
        <taxon>'Torrubiella' clade</taxon>
    </lineage>
</organism>
<sequence length="438" mass="47743">MSPSIESFDHIARVGKRHAPVVTMFSGGLDSTYLLFRLQQLGFTNIHAVAVNVGAPIDEASLSSCAARFGAKFECLDGRDLFVTNGVVPAIQAHASYMGMYPISSSLTRPIIARLVTDYANGLNASLLLHTANLSQNSLPRLNNSIARFGFPGDFGSPYVQSAISRERKAEELAAVGLTIMSDRKLSGDENLWVREFEDGPVNDPEDFDIPEDAFEWTRHVRDEKPTTITLAFDNGTLTTVNGTKMALIDAVALLNKEVGKYGHGRFVGLEPLSTDDKVLEVREAPAAAIIMDALRHLEIATLDSDTLELKQTLEQRWVREAIAGRWGSACHTMCGAAIAASLNGVGGTVVYNVDHRRFLPCAIVAQNPRVVRNRDEWEAMRSLQLYGKLQPPQPLVQAQAQPEINGQPKAAQPEPFAMATSAPIQPFDEKLPIAIVA</sequence>
<dbReference type="InterPro" id="IPR024074">
    <property type="entry name" value="AS_cat/multimer_dom_body"/>
</dbReference>
<keyword evidence="4" id="KW-0436">Ligase</keyword>
<dbReference type="GO" id="GO:0004055">
    <property type="term" value="F:argininosuccinate synthase activity"/>
    <property type="evidence" value="ECO:0007669"/>
    <property type="project" value="UniProtKB-EC"/>
</dbReference>
<dbReference type="PANTHER" id="PTHR11587:SF2">
    <property type="entry name" value="ARGININOSUCCINATE SYNTHASE"/>
    <property type="match status" value="1"/>
</dbReference>
<keyword evidence="3" id="KW-0055">Arginine biosynthesis</keyword>
<dbReference type="GO" id="GO:0005524">
    <property type="term" value="F:ATP binding"/>
    <property type="evidence" value="ECO:0007669"/>
    <property type="project" value="UniProtKB-KW"/>
</dbReference>
<dbReference type="GO" id="GO:0000053">
    <property type="term" value="P:argininosuccinate metabolic process"/>
    <property type="evidence" value="ECO:0007669"/>
    <property type="project" value="TreeGrafter"/>
</dbReference>
<comment type="pathway">
    <text evidence="1">Amino-acid biosynthesis; L-arginine biosynthesis; L-arginine from L-ornithine and carbamoyl phosphate: step 2/3.</text>
</comment>
<keyword evidence="6" id="KW-0547">Nucleotide-binding</keyword>
<dbReference type="SUPFAM" id="SSF52402">
    <property type="entry name" value="Adenine nucleotide alpha hydrolases-like"/>
    <property type="match status" value="1"/>
</dbReference>
<dbReference type="Pfam" id="PF20979">
    <property type="entry name" value="Arginosuc_syn_C"/>
    <property type="match status" value="1"/>
</dbReference>
<reference evidence="10 11" key="1">
    <citation type="journal article" date="2015" name="Genome Announc.">
        <title>Draft Genome Sequence and Gene Annotation of the Entomopathogenic Fungus Verticillium hemipterigenum.</title>
        <authorList>
            <person name="Horn F."/>
            <person name="Habel A."/>
            <person name="Scharf D.H."/>
            <person name="Dworschak J."/>
            <person name="Brakhage A.A."/>
            <person name="Guthke R."/>
            <person name="Hertweck C."/>
            <person name="Linde J."/>
        </authorList>
    </citation>
    <scope>NUCLEOTIDE SEQUENCE [LARGE SCALE GENOMIC DNA]</scope>
</reference>
<accession>A0A0A1T8R0</accession>
<evidence type="ECO:0000256" key="2">
    <source>
        <dbReference type="ARBA" id="ARBA00012286"/>
    </source>
</evidence>
<keyword evidence="11" id="KW-1185">Reference proteome</keyword>
<dbReference type="EMBL" id="CDHN01000005">
    <property type="protein sequence ID" value="CEJ93511.1"/>
    <property type="molecule type" value="Genomic_DNA"/>
</dbReference>
<dbReference type="Gene3D" id="3.90.1260.10">
    <property type="entry name" value="Argininosuccinate synthetase, chain A, domain 2"/>
    <property type="match status" value="1"/>
</dbReference>
<dbReference type="Pfam" id="PF00764">
    <property type="entry name" value="Arginosuc_synth"/>
    <property type="match status" value="1"/>
</dbReference>
<evidence type="ECO:0000313" key="10">
    <source>
        <dbReference type="EMBL" id="CEJ93511.1"/>
    </source>
</evidence>
<dbReference type="EC" id="6.3.4.5" evidence="2"/>
<dbReference type="AlphaFoldDB" id="A0A0A1T8R0"/>
<evidence type="ECO:0000256" key="7">
    <source>
        <dbReference type="ARBA" id="ARBA00022840"/>
    </source>
</evidence>